<protein>
    <recommendedName>
        <fullName evidence="2">START domain-containing protein</fullName>
    </recommendedName>
</protein>
<comment type="caution">
    <text evidence="3">The sequence shown here is derived from an EMBL/GenBank/DDBJ whole genome shotgun (WGS) entry which is preliminary data.</text>
</comment>
<reference evidence="4" key="1">
    <citation type="journal article" date="2023" name="Commun. Biol.">
        <title>Genome analysis of Parmales, the sister group of diatoms, reveals the evolutionary specialization of diatoms from phago-mixotrophs to photoautotrophs.</title>
        <authorList>
            <person name="Ban H."/>
            <person name="Sato S."/>
            <person name="Yoshikawa S."/>
            <person name="Yamada K."/>
            <person name="Nakamura Y."/>
            <person name="Ichinomiya M."/>
            <person name="Sato N."/>
            <person name="Blanc-Mathieu R."/>
            <person name="Endo H."/>
            <person name="Kuwata A."/>
            <person name="Ogata H."/>
        </authorList>
    </citation>
    <scope>NUCLEOTIDE SEQUENCE [LARGE SCALE GENOMIC DNA]</scope>
    <source>
        <strain evidence="4">NIES 3700</strain>
    </source>
</reference>
<organism evidence="3 4">
    <name type="scientific">Triparma laevis f. longispina</name>
    <dbReference type="NCBI Taxonomy" id="1714387"/>
    <lineage>
        <taxon>Eukaryota</taxon>
        <taxon>Sar</taxon>
        <taxon>Stramenopiles</taxon>
        <taxon>Ochrophyta</taxon>
        <taxon>Bolidophyceae</taxon>
        <taxon>Parmales</taxon>
        <taxon>Triparmaceae</taxon>
        <taxon>Triparma</taxon>
    </lineage>
</organism>
<accession>A0A9W7AQN9</accession>
<feature type="domain" description="START" evidence="2">
    <location>
        <begin position="557"/>
        <end position="730"/>
    </location>
</feature>
<keyword evidence="4" id="KW-1185">Reference proteome</keyword>
<dbReference type="InterPro" id="IPR002913">
    <property type="entry name" value="START_lipid-bd_dom"/>
</dbReference>
<dbReference type="PANTHER" id="PTHR19308:SF14">
    <property type="entry name" value="START DOMAIN-CONTAINING PROTEIN"/>
    <property type="match status" value="1"/>
</dbReference>
<feature type="region of interest" description="Disordered" evidence="1">
    <location>
        <begin position="1"/>
        <end position="21"/>
    </location>
</feature>
<sequence length="874" mass="98362">MLRTKLRTEKEKNKALFEGRDANRDHYQSVISEINSSSTLQSRRRKLDHAASSGQPLDRDDRKVKRGNNGMLIYDTTTKTVTVSKEIHEEPAVVFESLKTSTLNPGSDTLNQQVLKSSPDETIAYWSFYDQKKFYELLLLLKVEMLSASEIRIGVTSIKEEELDSTCLPVPPPPSSSSTRHFGLILNNGTITLMPLMFGQTSFTFTAQIEVEQLLDFDGNQNRGTNIFTGLTNTSKMKSGSKAVGTKTAKRGALGVNTDRLFCKIIALLYERFKKEDVIDARRTENFIENIDNAPPLTEGERKQIAEAMKLVEEVSSKSKRVAGTVSESVEKFLYKPEGGGGIVGMTVAKMDVSVTRLFAWIWLLDTFTRKAEENDKKIREVWNKNLDGTRSLQCNLSVALPGGFKDRLFESWVTWEELINEEGQRTFIIAFAPMETYEGTHHEVTGAEKMVKATTKGVYIVKELTKNTCECTRVQQVDFKISSALPASVLDLIVKKQLGRANEMQEKFRRNGKEVDKERVAALAGEMIERRGKPLMADQMPVFESCEEILGDGGGEGWKALESTSQDVEMSMKYFPPKKGERSIGTGKVVGVVDCSAEEVAAWVMDVCSNKGMRRNVKEGGDLARLELREKTRVNERTFATVKKMPFILNNREFVLRIIWKSEEGKVLVALESVDDEFDYGVKLKKTRGFTRGLWQIEDLPVRGGAKQCRVTYVLKLDAGGNIPTWVMDKKMPLALSVVQEAIDEFRQDEKVDAVELEEKATLMRGRWEDEVYSDEEECVLEKGKSTIVAIESSSDLKVIPSGDPLVTIKAAHLEDDKLVTGIIEGVVDGEMEKLAAFDYLKMSREATKNFHKGRGMEKFVKQVFGRKKERTR</sequence>
<evidence type="ECO:0000259" key="2">
    <source>
        <dbReference type="PROSITE" id="PS50848"/>
    </source>
</evidence>
<dbReference type="EMBL" id="BRXW01000650">
    <property type="protein sequence ID" value="GMH72175.1"/>
    <property type="molecule type" value="Genomic_DNA"/>
</dbReference>
<evidence type="ECO:0000256" key="1">
    <source>
        <dbReference type="SAM" id="MobiDB-lite"/>
    </source>
</evidence>
<dbReference type="InterPro" id="IPR023393">
    <property type="entry name" value="START-like_dom_sf"/>
</dbReference>
<dbReference type="PANTHER" id="PTHR19308">
    <property type="entry name" value="PHOSPHATIDYLCHOLINE TRANSFER PROTEIN"/>
    <property type="match status" value="1"/>
</dbReference>
<dbReference type="Gene3D" id="3.30.530.20">
    <property type="match status" value="2"/>
</dbReference>
<dbReference type="InterPro" id="IPR051213">
    <property type="entry name" value="START_lipid_transfer"/>
</dbReference>
<gene>
    <name evidence="3" type="ORF">TrLO_g7138</name>
</gene>
<dbReference type="Pfam" id="PF01852">
    <property type="entry name" value="START"/>
    <property type="match status" value="1"/>
</dbReference>
<dbReference type="SUPFAM" id="SSF55961">
    <property type="entry name" value="Bet v1-like"/>
    <property type="match status" value="2"/>
</dbReference>
<name>A0A9W7AQN9_9STRA</name>
<dbReference type="OrthoDB" id="5403181at2759"/>
<feature type="region of interest" description="Disordered" evidence="1">
    <location>
        <begin position="36"/>
        <end position="68"/>
    </location>
</feature>
<dbReference type="GO" id="GO:0008289">
    <property type="term" value="F:lipid binding"/>
    <property type="evidence" value="ECO:0007669"/>
    <property type="project" value="InterPro"/>
</dbReference>
<proteinExistence type="predicted"/>
<dbReference type="AlphaFoldDB" id="A0A9W7AQN9"/>
<evidence type="ECO:0000313" key="4">
    <source>
        <dbReference type="Proteomes" id="UP001165122"/>
    </source>
</evidence>
<dbReference type="GO" id="GO:0005737">
    <property type="term" value="C:cytoplasm"/>
    <property type="evidence" value="ECO:0007669"/>
    <property type="project" value="UniProtKB-ARBA"/>
</dbReference>
<dbReference type="PROSITE" id="PS50848">
    <property type="entry name" value="START"/>
    <property type="match status" value="1"/>
</dbReference>
<evidence type="ECO:0000313" key="3">
    <source>
        <dbReference type="EMBL" id="GMH72175.1"/>
    </source>
</evidence>
<dbReference type="Proteomes" id="UP001165122">
    <property type="component" value="Unassembled WGS sequence"/>
</dbReference>